<evidence type="ECO:0000313" key="16">
    <source>
        <dbReference type="Proteomes" id="UP001595478"/>
    </source>
</evidence>
<accession>A0ABV7FVN0</accession>
<evidence type="ECO:0000256" key="7">
    <source>
        <dbReference type="ARBA" id="ARBA00023136"/>
    </source>
</evidence>
<dbReference type="NCBIfam" id="TIGR01783">
    <property type="entry name" value="TonB-siderophor"/>
    <property type="match status" value="1"/>
</dbReference>
<keyword evidence="12" id="KW-0732">Signal</keyword>
<feature type="signal peptide" evidence="12">
    <location>
        <begin position="1"/>
        <end position="30"/>
    </location>
</feature>
<evidence type="ECO:0000256" key="8">
    <source>
        <dbReference type="ARBA" id="ARBA00023170"/>
    </source>
</evidence>
<evidence type="ECO:0000256" key="3">
    <source>
        <dbReference type="ARBA" id="ARBA00022448"/>
    </source>
</evidence>
<evidence type="ECO:0000256" key="10">
    <source>
        <dbReference type="PROSITE-ProRule" id="PRU01360"/>
    </source>
</evidence>
<evidence type="ECO:0000259" key="13">
    <source>
        <dbReference type="Pfam" id="PF00593"/>
    </source>
</evidence>
<dbReference type="EMBL" id="JBHRSW010000029">
    <property type="protein sequence ID" value="MFC3122755.1"/>
    <property type="molecule type" value="Genomic_DNA"/>
</dbReference>
<proteinExistence type="inferred from homology"/>
<evidence type="ECO:0000256" key="5">
    <source>
        <dbReference type="ARBA" id="ARBA00022692"/>
    </source>
</evidence>
<keyword evidence="9 10" id="KW-0998">Cell outer membrane</keyword>
<dbReference type="Pfam" id="PF07715">
    <property type="entry name" value="Plug"/>
    <property type="match status" value="1"/>
</dbReference>
<keyword evidence="8 15" id="KW-0675">Receptor</keyword>
<dbReference type="Gene3D" id="2.170.130.10">
    <property type="entry name" value="TonB-dependent receptor, plug domain"/>
    <property type="match status" value="1"/>
</dbReference>
<evidence type="ECO:0000256" key="9">
    <source>
        <dbReference type="ARBA" id="ARBA00023237"/>
    </source>
</evidence>
<feature type="chain" id="PRO_5047420413" evidence="12">
    <location>
        <begin position="31"/>
        <end position="731"/>
    </location>
</feature>
<dbReference type="PANTHER" id="PTHR32552">
    <property type="entry name" value="FERRICHROME IRON RECEPTOR-RELATED"/>
    <property type="match status" value="1"/>
</dbReference>
<dbReference type="SUPFAM" id="SSF56935">
    <property type="entry name" value="Porins"/>
    <property type="match status" value="1"/>
</dbReference>
<keyword evidence="5 10" id="KW-0812">Transmembrane</keyword>
<keyword evidence="3 10" id="KW-0813">Transport</keyword>
<dbReference type="Gene3D" id="2.40.170.20">
    <property type="entry name" value="TonB-dependent receptor, beta-barrel domain"/>
    <property type="match status" value="1"/>
</dbReference>
<reference evidence="16" key="1">
    <citation type="journal article" date="2019" name="Int. J. Syst. Evol. Microbiol.">
        <title>The Global Catalogue of Microorganisms (GCM) 10K type strain sequencing project: providing services to taxonomists for standard genome sequencing and annotation.</title>
        <authorList>
            <consortium name="The Broad Institute Genomics Platform"/>
            <consortium name="The Broad Institute Genome Sequencing Center for Infectious Disease"/>
            <person name="Wu L."/>
            <person name="Ma J."/>
        </authorList>
    </citation>
    <scope>NUCLEOTIDE SEQUENCE [LARGE SCALE GENOMIC DNA]</scope>
    <source>
        <strain evidence="16">KCTC 52473</strain>
    </source>
</reference>
<evidence type="ECO:0000256" key="2">
    <source>
        <dbReference type="ARBA" id="ARBA00009810"/>
    </source>
</evidence>
<evidence type="ECO:0000256" key="4">
    <source>
        <dbReference type="ARBA" id="ARBA00022452"/>
    </source>
</evidence>
<evidence type="ECO:0000256" key="12">
    <source>
        <dbReference type="SAM" id="SignalP"/>
    </source>
</evidence>
<dbReference type="InterPro" id="IPR000531">
    <property type="entry name" value="Beta-barrel_TonB"/>
</dbReference>
<dbReference type="InterPro" id="IPR037066">
    <property type="entry name" value="Plug_dom_sf"/>
</dbReference>
<name>A0ABV7FVN0_9ALTE</name>
<comment type="similarity">
    <text evidence="2 10 11">Belongs to the TonB-dependent receptor family.</text>
</comment>
<keyword evidence="7 10" id="KW-0472">Membrane</keyword>
<keyword evidence="6 11" id="KW-0798">TonB box</keyword>
<evidence type="ECO:0000259" key="14">
    <source>
        <dbReference type="Pfam" id="PF07715"/>
    </source>
</evidence>
<comment type="caution">
    <text evidence="15">The sequence shown here is derived from an EMBL/GenBank/DDBJ whole genome shotgun (WGS) entry which is preliminary data.</text>
</comment>
<dbReference type="InterPro" id="IPR012910">
    <property type="entry name" value="Plug_dom"/>
</dbReference>
<evidence type="ECO:0000256" key="6">
    <source>
        <dbReference type="ARBA" id="ARBA00023077"/>
    </source>
</evidence>
<dbReference type="Pfam" id="PF00593">
    <property type="entry name" value="TonB_dep_Rec_b-barrel"/>
    <property type="match status" value="1"/>
</dbReference>
<evidence type="ECO:0000256" key="11">
    <source>
        <dbReference type="RuleBase" id="RU003357"/>
    </source>
</evidence>
<dbReference type="PANTHER" id="PTHR32552:SF90">
    <property type="entry name" value="METAL-PSEUDOPALINE RECEPTOR CNTO"/>
    <property type="match status" value="1"/>
</dbReference>
<gene>
    <name evidence="15" type="ORF">ACFOHL_14110</name>
</gene>
<feature type="domain" description="TonB-dependent receptor-like beta-barrel" evidence="13">
    <location>
        <begin position="232"/>
        <end position="700"/>
    </location>
</feature>
<dbReference type="InterPro" id="IPR039426">
    <property type="entry name" value="TonB-dep_rcpt-like"/>
</dbReference>
<dbReference type="PROSITE" id="PS52016">
    <property type="entry name" value="TONB_DEPENDENT_REC_3"/>
    <property type="match status" value="1"/>
</dbReference>
<sequence>MNTDTFKPSVLSTAIVLSLGASFTSTQLQAQTNEEQDVEILNVIGDRRAYTGDFAPLETPATNQIIDQEMLSNVGALNLNDALDLSASVARQNNFGGLWNAFSVRGFAGDINLPSGFLVNGFNAGRGFGGPRDLVGVESVEVLKGPRSALFGRGEPGGTVNLITKRPTFITGGYVKATVGSWSQLRFEGDYQGTIGDNEELGYRLVGFYDDAESFKNEVETQKQGFYPSLKWSVSDETTVTYELEYTSQELPFDRGVVYSEDFGFSPRDLFVGEAVPIDTEVVGHQLEVQHDFNDSWSFLGGLGYRETSLEGDAFEPQFGSRQTYFRDGETISRFFRSRDFDSDYLVLRGELSGDFTLGDIRHRLIVGVDYDKFDNTLIIDRYRTRFNGELSTLSDADISTHLLLNINNPEYAANLNPAAGANTNRNEELTGYGIYIQDQLDLSENLQLRLGLRYDDFEQDLTNFLASPATTITSDDTRVSPQIGLVYAVNEGTSVYASYGEGYRQQTGQDFQGNQFDPNVTDSTELGVKVDLASVFDAVQGLFNLTLFQVKQSNFLVNDDRPEAMAAGFFSIAAGEAESTGLELDTNIEFENGMSLWFSYAYTDAEFLNSFADADGFGFTIDAGDPLINSPEHQVSLQTTKEFDVASASVQVGGGLLYVGERNGWVGADFDLPSYTTVRLFSEVDFTNNTSLRLDIDNLFDKTFYTNSFANVWVEPGAPRRARLTFSYSF</sequence>
<keyword evidence="16" id="KW-1185">Reference proteome</keyword>
<evidence type="ECO:0000313" key="15">
    <source>
        <dbReference type="EMBL" id="MFC3122755.1"/>
    </source>
</evidence>
<feature type="domain" description="TonB-dependent receptor plug" evidence="14">
    <location>
        <begin position="57"/>
        <end position="159"/>
    </location>
</feature>
<organism evidence="15 16">
    <name type="scientific">Agaribacter flavus</name>
    <dbReference type="NCBI Taxonomy" id="1902781"/>
    <lineage>
        <taxon>Bacteria</taxon>
        <taxon>Pseudomonadati</taxon>
        <taxon>Pseudomonadota</taxon>
        <taxon>Gammaproteobacteria</taxon>
        <taxon>Alteromonadales</taxon>
        <taxon>Alteromonadaceae</taxon>
        <taxon>Agaribacter</taxon>
    </lineage>
</organism>
<dbReference type="RefSeq" id="WP_376920877.1">
    <property type="nucleotide sequence ID" value="NZ_JBHRSW010000029.1"/>
</dbReference>
<evidence type="ECO:0000256" key="1">
    <source>
        <dbReference type="ARBA" id="ARBA00004571"/>
    </source>
</evidence>
<keyword evidence="4 10" id="KW-1134">Transmembrane beta strand</keyword>
<dbReference type="InterPro" id="IPR036942">
    <property type="entry name" value="Beta-barrel_TonB_sf"/>
</dbReference>
<dbReference type="InterPro" id="IPR010105">
    <property type="entry name" value="TonB_sidphr_rcpt"/>
</dbReference>
<protein>
    <submittedName>
        <fullName evidence="15">TonB-dependent siderophore receptor</fullName>
    </submittedName>
</protein>
<dbReference type="CDD" id="cd01347">
    <property type="entry name" value="ligand_gated_channel"/>
    <property type="match status" value="1"/>
</dbReference>
<comment type="subcellular location">
    <subcellularLocation>
        <location evidence="1 10">Cell outer membrane</location>
        <topology evidence="1 10">Multi-pass membrane protein</topology>
    </subcellularLocation>
</comment>
<dbReference type="Proteomes" id="UP001595478">
    <property type="component" value="Unassembled WGS sequence"/>
</dbReference>